<evidence type="ECO:0000256" key="11">
    <source>
        <dbReference type="ARBA" id="ARBA00022722"/>
    </source>
</evidence>
<evidence type="ECO:0000256" key="6">
    <source>
        <dbReference type="ARBA" id="ARBA00022578"/>
    </source>
</evidence>
<keyword evidence="19" id="KW-0694">RNA-binding</keyword>
<evidence type="ECO:0000256" key="9">
    <source>
        <dbReference type="ARBA" id="ARBA00022679"/>
    </source>
</evidence>
<comment type="catalytic activity">
    <reaction evidence="1">
        <text>Endonucleolytic cleavage to 5'-phosphomonoester.</text>
        <dbReference type="EC" id="3.1.26.4"/>
    </reaction>
</comment>
<evidence type="ECO:0000256" key="30">
    <source>
        <dbReference type="ARBA" id="ARBA00048173"/>
    </source>
</evidence>
<dbReference type="GO" id="GO:0005737">
    <property type="term" value="C:cytoplasm"/>
    <property type="evidence" value="ECO:0007669"/>
    <property type="project" value="UniProtKB-SubCell"/>
</dbReference>
<evidence type="ECO:0000256" key="15">
    <source>
        <dbReference type="ARBA" id="ARBA00022759"/>
    </source>
</evidence>
<keyword evidence="6" id="KW-0815">Transposition</keyword>
<evidence type="ECO:0000256" key="27">
    <source>
        <dbReference type="ARBA" id="ARBA00023268"/>
    </source>
</evidence>
<evidence type="ECO:0000256" key="14">
    <source>
        <dbReference type="ARBA" id="ARBA00022750"/>
    </source>
</evidence>
<reference evidence="34" key="2">
    <citation type="journal article" date="2000" name="Genome Res.">
        <title>Multiple LTR-retrotransposon families in the asexual yeast Candida albicans.</title>
        <authorList>
            <person name="Goodwin T.J."/>
            <person name="Poulter R.T."/>
        </authorList>
    </citation>
    <scope>NUCLEOTIDE SEQUENCE</scope>
    <source>
        <strain evidence="34">SC5314</strain>
    </source>
</reference>
<evidence type="ECO:0000256" key="29">
    <source>
        <dbReference type="ARBA" id="ARBA00025615"/>
    </source>
</evidence>
<dbReference type="Pfam" id="PF00665">
    <property type="entry name" value="rve"/>
    <property type="match status" value="1"/>
</dbReference>
<keyword evidence="10" id="KW-0548">Nucleotidyltransferase</keyword>
<evidence type="ECO:0000313" key="34">
    <source>
        <dbReference type="EMBL" id="AAC24836.2"/>
    </source>
</evidence>
<evidence type="ECO:0000256" key="32">
    <source>
        <dbReference type="SAM" id="MobiDB-lite"/>
    </source>
</evidence>
<feature type="compositionally biased region" description="Low complexity" evidence="32">
    <location>
        <begin position="51"/>
        <end position="61"/>
    </location>
</feature>
<keyword evidence="14" id="KW-0064">Aspartyl protease</keyword>
<dbReference type="PANTHER" id="PTHR42648">
    <property type="entry name" value="TRANSPOSASE, PUTATIVE-RELATED"/>
    <property type="match status" value="1"/>
</dbReference>
<protein>
    <submittedName>
        <fullName evidence="34">Polyprotein</fullName>
    </submittedName>
</protein>
<feature type="compositionally biased region" description="Low complexity" evidence="32">
    <location>
        <begin position="371"/>
        <end position="381"/>
    </location>
</feature>
<dbReference type="GO" id="GO:0032196">
    <property type="term" value="P:transposition"/>
    <property type="evidence" value="ECO:0007669"/>
    <property type="project" value="UniProtKB-KW"/>
</dbReference>
<keyword evidence="21" id="KW-0695">RNA-directed DNA polymerase</keyword>
<evidence type="ECO:0000256" key="21">
    <source>
        <dbReference type="ARBA" id="ARBA00022918"/>
    </source>
</evidence>
<keyword evidence="9" id="KW-0808">Transferase</keyword>
<dbReference type="InterPro" id="IPR057670">
    <property type="entry name" value="SH3_retrovirus"/>
</dbReference>
<comment type="function">
    <text evidence="28">Reverse transcriptase/ribonuclease H (RT) is a multifunctional enzyme that catalyzes the conversion of the retro-elements RNA genome into dsDNA within the VLP. The enzyme displays a DNA polymerase activity that can copy either DNA or RNA templates, and a ribonuclease H (RNase H) activity that cleaves the RNA strand of RNA-DNA heteroduplexes during plus-strand synthesis and hydrolyzes RNA primers. The conversion leads to a linear dsDNA copy of the retrotransposon that includes long terminal repeats (LTRs) at both ends.</text>
</comment>
<keyword evidence="22" id="KW-0239">DNA-directed DNA polymerase</keyword>
<evidence type="ECO:0000256" key="13">
    <source>
        <dbReference type="ARBA" id="ARBA00022741"/>
    </source>
</evidence>
<keyword evidence="23" id="KW-0917">Virion maturation</keyword>
<evidence type="ECO:0000256" key="5">
    <source>
        <dbReference type="ARBA" id="ARBA00022490"/>
    </source>
</evidence>
<dbReference type="Pfam" id="PF07727">
    <property type="entry name" value="RVT_2"/>
    <property type="match status" value="1"/>
</dbReference>
<dbReference type="GO" id="GO:0004190">
    <property type="term" value="F:aspartic-type endopeptidase activity"/>
    <property type="evidence" value="ECO:0007669"/>
    <property type="project" value="UniProtKB-KW"/>
</dbReference>
<keyword evidence="5" id="KW-0963">Cytoplasm</keyword>
<keyword evidence="17" id="KW-0067">ATP-binding</keyword>
<evidence type="ECO:0000256" key="25">
    <source>
        <dbReference type="ARBA" id="ARBA00023172"/>
    </source>
</evidence>
<evidence type="ECO:0000256" key="28">
    <source>
        <dbReference type="ARBA" id="ARBA00025590"/>
    </source>
</evidence>
<keyword evidence="13" id="KW-0547">Nucleotide-binding</keyword>
<feature type="region of interest" description="Disordered" evidence="32">
    <location>
        <begin position="1"/>
        <end position="61"/>
    </location>
</feature>
<feature type="region of interest" description="Disordered" evidence="32">
    <location>
        <begin position="342"/>
        <end position="381"/>
    </location>
</feature>
<comment type="function">
    <text evidence="2">The aspartyl protease (PR) mediates the proteolytic cleavages of the Gag and Gag-Pol polyproteins after assembly of the VLP.</text>
</comment>
<keyword evidence="20" id="KW-0229">DNA integration</keyword>
<keyword evidence="18" id="KW-0460">Magnesium</keyword>
<evidence type="ECO:0000256" key="23">
    <source>
        <dbReference type="ARBA" id="ARBA00023113"/>
    </source>
</evidence>
<gene>
    <name evidence="34" type="primary">pol</name>
</gene>
<evidence type="ECO:0000256" key="3">
    <source>
        <dbReference type="ARBA" id="ARBA00004123"/>
    </source>
</evidence>
<keyword evidence="12" id="KW-0479">Metal-binding</keyword>
<dbReference type="GO" id="GO:0046872">
    <property type="term" value="F:metal ion binding"/>
    <property type="evidence" value="ECO:0007669"/>
    <property type="project" value="UniProtKB-KW"/>
</dbReference>
<evidence type="ECO:0000256" key="31">
    <source>
        <dbReference type="ARBA" id="ARBA00049244"/>
    </source>
</evidence>
<sequence>MSTMPPTSKRTRKRTRTDDNAEPTIQDPSPPLANVEPTIQETPPSVEVSDETNSTEINETNSNTHEETNVLTNVHSSPIETVTERNFNFQQVIASISTVDNQSLLKDKISYDHWFSTLKENAIMISPDFLDFINKDTMDLQQYPTVYQTFLDRLICATIDPHIKQSLKYRKLSGKKMLSEIISQFGSMTIKDKVNYSIIMATKIHSDVTTHLDKMNLSAQFYAFLMRQPQDLKPALLLIAGINDSRFNETYFHDNKELTISKLERYIINQNSKITPSVPTPSPRDAVTGLSVTQPTSASGQSEMFNTQCFNCFGLGHTAHRCASPKRLGQINNLRSKLLAFETRSKSRKRFPPQPPPTNRSANSTIITNPSPTDDTISSTTEDSFPRDVFGWAASSDQIKSNENLSLFFDTGASAHLINNLNLLHDYKPSKENKHVITANGDKIPILGTGTVKLQHGQHKISLRNCQYSPHLHINLISPRLLLDDSTSMTITQSGIYHSKIGQIGYYSTEDGNLIKCMFRPITIPHLSLYSQYVEMGLQSNNVLRNIPAFTVHIPQLHDSLGHTSTQQVSNVMKRFNVTTDNIGTDCETCRLGKAITQIPKISTHTISSHCLELLHVDVHGPISVPSIFQERYFLVILDDYSKYLTVQPLCNKSDATAEIIEFINHWEKFFSGNGNYHTKILRSDNGGEFLNKTLTTYLDSKYITHQTSNAYEHHENGAAERAIRSVKDMARVILLQSKLPVPFWSLATRCAAFVMNRLPHKTINGKIPYEVWTKQLVNLKMMKPFGSQVYVKIPIGVKSFSAQALSGIMVGYATNKKGYLVYDPTQNRIFTSSQIICHPSIYPAANLTFNEPLIISSKVTAAHLHPLTISNLVIPPTNAVSETPLANCVLSSNSSVCPKVCQLQTVLEHGEDKIYASIIPISIGNMKRTRTNENKICQLDESNNTTIPDSVILSANNVLLNLESRSSIPKSYKEAITSNEKSKWADAMDSEFNSLQSNNTWSLEPLPEGRKAIGIKWVYTIKDTGRYKARLVALGYRQQAGVDFVRNYAPVIRGESIKLIFALASKSKLKIHSIDVTTAFLDGEISELIFVTQPPGYEDKKRPNHVCKLNRSLYGLKQSPLMWNIKLNDVLIKEGFRRLGGDLGIYISKDKRTIMGVYVDDILICAPSDSEIDQVKNNVRKYFSITDNALCRTFLAINVYHQANDIRLSLNDYIRRMIQELKLSVSETNPVSIPSDVNYEIFRVNENDDEKPCDQTKYRSLIGKLLFASNTIRFDIAYSVNSLSRFINDPKEKHWIAAVKVVKYLSGTQRYGICSYGNGDFNIYADSDWASTPSDRQSITGYIVTYAGAPISWRSKKQNVIALSTTEAEFMALTESIKEALWLIYIFRDINVILKLPIVIYEDNLSCQKLLENPRFHNRTKHIDLKYKFTKDHIEAGTIKVESTNSADNLADMLTKPLPKIKFKHLRWLAGLRPLD</sequence>
<dbReference type="GO" id="GO:0004523">
    <property type="term" value="F:RNA-DNA hybrid ribonuclease activity"/>
    <property type="evidence" value="ECO:0007669"/>
    <property type="project" value="UniProtKB-EC"/>
</dbReference>
<evidence type="ECO:0000256" key="17">
    <source>
        <dbReference type="ARBA" id="ARBA00022840"/>
    </source>
</evidence>
<dbReference type="InterPro" id="IPR039537">
    <property type="entry name" value="Retrotran_Ty1/copia-like"/>
</dbReference>
<dbReference type="VEuPathDB" id="FungiDB:C7_02600C_A"/>
<dbReference type="Pfam" id="PF22936">
    <property type="entry name" value="Pol_BBD"/>
    <property type="match status" value="1"/>
</dbReference>
<keyword evidence="26" id="KW-0539">Nucleus</keyword>
<evidence type="ECO:0000256" key="4">
    <source>
        <dbReference type="ARBA" id="ARBA00004496"/>
    </source>
</evidence>
<accession>O74218</accession>
<keyword evidence="25" id="KW-0233">DNA recombination</keyword>
<organism evidence="34">
    <name type="scientific">Candida albicans</name>
    <name type="common">Yeast</name>
    <dbReference type="NCBI Taxonomy" id="5476"/>
    <lineage>
        <taxon>Eukaryota</taxon>
        <taxon>Fungi</taxon>
        <taxon>Dikarya</taxon>
        <taxon>Ascomycota</taxon>
        <taxon>Saccharomycotina</taxon>
        <taxon>Pichiomycetes</taxon>
        <taxon>Debaryomycetaceae</taxon>
        <taxon>Candida/Lodderomyces clade</taxon>
        <taxon>Candida</taxon>
    </lineage>
</organism>
<keyword evidence="16" id="KW-0378">Hydrolase</keyword>
<evidence type="ECO:0000256" key="7">
    <source>
        <dbReference type="ARBA" id="ARBA00022612"/>
    </source>
</evidence>
<dbReference type="GO" id="GO:0005634">
    <property type="term" value="C:nucleus"/>
    <property type="evidence" value="ECO:0007669"/>
    <property type="project" value="UniProtKB-SubCell"/>
</dbReference>
<proteinExistence type="predicted"/>
<dbReference type="InterPro" id="IPR036397">
    <property type="entry name" value="RNaseH_sf"/>
</dbReference>
<evidence type="ECO:0000256" key="1">
    <source>
        <dbReference type="ARBA" id="ARBA00000077"/>
    </source>
</evidence>
<dbReference type="GO" id="GO:0003677">
    <property type="term" value="F:DNA binding"/>
    <property type="evidence" value="ECO:0007669"/>
    <property type="project" value="UniProtKB-KW"/>
</dbReference>
<comment type="function">
    <text evidence="29">Integrase (IN) targets the VLP to the nucleus, where a subparticle preintegration complex (PIC) containing at least integrase and the newly synthesized dsDNA copy of the retrotransposon must transit the nuclear membrane. Once in the nucleus, integrase performs the integration of the dsDNA into the host genome.</text>
</comment>
<dbReference type="CDD" id="cd09272">
    <property type="entry name" value="RNase_HI_RT_Ty1"/>
    <property type="match status" value="1"/>
</dbReference>
<dbReference type="InterPro" id="IPR043502">
    <property type="entry name" value="DNA/RNA_pol_sf"/>
</dbReference>
<evidence type="ECO:0000256" key="24">
    <source>
        <dbReference type="ARBA" id="ARBA00023125"/>
    </source>
</evidence>
<dbReference type="PROSITE" id="PS50994">
    <property type="entry name" value="INTEGRASE"/>
    <property type="match status" value="1"/>
</dbReference>
<dbReference type="Pfam" id="PF25597">
    <property type="entry name" value="SH3_retrovirus"/>
    <property type="match status" value="1"/>
</dbReference>
<evidence type="ECO:0000256" key="20">
    <source>
        <dbReference type="ARBA" id="ARBA00022908"/>
    </source>
</evidence>
<dbReference type="InterPro" id="IPR054722">
    <property type="entry name" value="PolX-like_BBD"/>
</dbReference>
<dbReference type="GO" id="GO:0003723">
    <property type="term" value="F:RNA binding"/>
    <property type="evidence" value="ECO:0007669"/>
    <property type="project" value="UniProtKB-KW"/>
</dbReference>
<dbReference type="EMBL" id="AF065434">
    <property type="protein sequence ID" value="AAC24836.2"/>
    <property type="molecule type" value="Genomic_DNA"/>
</dbReference>
<keyword evidence="11" id="KW-0540">Nuclease</keyword>
<dbReference type="SUPFAM" id="SSF53098">
    <property type="entry name" value="Ribonuclease H-like"/>
    <property type="match status" value="1"/>
</dbReference>
<comment type="catalytic activity">
    <reaction evidence="30">
        <text>DNA(n) + a 2'-deoxyribonucleoside 5'-triphosphate = DNA(n+1) + diphosphate</text>
        <dbReference type="Rhea" id="RHEA:22508"/>
        <dbReference type="Rhea" id="RHEA-COMP:17339"/>
        <dbReference type="Rhea" id="RHEA-COMP:17340"/>
        <dbReference type="ChEBI" id="CHEBI:33019"/>
        <dbReference type="ChEBI" id="CHEBI:61560"/>
        <dbReference type="ChEBI" id="CHEBI:173112"/>
        <dbReference type="EC" id="2.7.7.49"/>
    </reaction>
</comment>
<name>O74218_CANAX</name>
<evidence type="ECO:0000256" key="22">
    <source>
        <dbReference type="ARBA" id="ARBA00022932"/>
    </source>
</evidence>
<keyword evidence="27" id="KW-0511">Multifunctional enzyme</keyword>
<comment type="catalytic activity">
    <reaction evidence="31">
        <text>DNA(n) + a 2'-deoxyribonucleoside 5'-triphosphate = DNA(n+1) + diphosphate</text>
        <dbReference type="Rhea" id="RHEA:22508"/>
        <dbReference type="Rhea" id="RHEA-COMP:17339"/>
        <dbReference type="Rhea" id="RHEA-COMP:17340"/>
        <dbReference type="ChEBI" id="CHEBI:33019"/>
        <dbReference type="ChEBI" id="CHEBI:61560"/>
        <dbReference type="ChEBI" id="CHEBI:173112"/>
        <dbReference type="EC" id="2.7.7.7"/>
    </reaction>
</comment>
<evidence type="ECO:0000256" key="16">
    <source>
        <dbReference type="ARBA" id="ARBA00022801"/>
    </source>
</evidence>
<evidence type="ECO:0000256" key="2">
    <source>
        <dbReference type="ARBA" id="ARBA00002180"/>
    </source>
</evidence>
<dbReference type="SUPFAM" id="SSF56672">
    <property type="entry name" value="DNA/RNA polymerases"/>
    <property type="match status" value="1"/>
</dbReference>
<dbReference type="GO" id="GO:0003964">
    <property type="term" value="F:RNA-directed DNA polymerase activity"/>
    <property type="evidence" value="ECO:0007669"/>
    <property type="project" value="UniProtKB-KW"/>
</dbReference>
<keyword evidence="7" id="KW-1188">Viral release from host cell</keyword>
<feature type="region of interest" description="Disordered" evidence="32">
    <location>
        <begin position="274"/>
        <end position="299"/>
    </location>
</feature>
<comment type="subcellular location">
    <subcellularLocation>
        <location evidence="4">Cytoplasm</location>
    </subcellularLocation>
    <subcellularLocation>
        <location evidence="3">Nucleus</location>
    </subcellularLocation>
</comment>
<dbReference type="GO" id="GO:0003887">
    <property type="term" value="F:DNA-directed DNA polymerase activity"/>
    <property type="evidence" value="ECO:0007669"/>
    <property type="project" value="UniProtKB-KW"/>
</dbReference>
<evidence type="ECO:0000256" key="18">
    <source>
        <dbReference type="ARBA" id="ARBA00022842"/>
    </source>
</evidence>
<dbReference type="GO" id="GO:0006310">
    <property type="term" value="P:DNA recombination"/>
    <property type="evidence" value="ECO:0007669"/>
    <property type="project" value="UniProtKB-KW"/>
</dbReference>
<keyword evidence="24" id="KW-0238">DNA-binding</keyword>
<keyword evidence="8" id="KW-0645">Protease</keyword>
<evidence type="ECO:0000256" key="26">
    <source>
        <dbReference type="ARBA" id="ARBA00023242"/>
    </source>
</evidence>
<dbReference type="GO" id="GO:0005524">
    <property type="term" value="F:ATP binding"/>
    <property type="evidence" value="ECO:0007669"/>
    <property type="project" value="UniProtKB-KW"/>
</dbReference>
<reference evidence="34" key="1">
    <citation type="submission" date="1999-11" db="EMBL/GenBank/DDBJ databases">
        <authorList>
            <person name="Goodwin T.J.D."/>
        </authorList>
    </citation>
    <scope>NUCLEOTIDE SEQUENCE</scope>
    <source>
        <strain evidence="34">SC5314</strain>
    </source>
</reference>
<evidence type="ECO:0000256" key="8">
    <source>
        <dbReference type="ARBA" id="ARBA00022670"/>
    </source>
</evidence>
<dbReference type="InterPro" id="IPR012337">
    <property type="entry name" value="RNaseH-like_sf"/>
</dbReference>
<dbReference type="GO" id="GO:0006508">
    <property type="term" value="P:proteolysis"/>
    <property type="evidence" value="ECO:0007669"/>
    <property type="project" value="UniProtKB-KW"/>
</dbReference>
<evidence type="ECO:0000256" key="19">
    <source>
        <dbReference type="ARBA" id="ARBA00022884"/>
    </source>
</evidence>
<keyword evidence="15" id="KW-0255">Endonuclease</keyword>
<dbReference type="InterPro" id="IPR001584">
    <property type="entry name" value="Integrase_cat-core"/>
</dbReference>
<evidence type="ECO:0000256" key="10">
    <source>
        <dbReference type="ARBA" id="ARBA00022695"/>
    </source>
</evidence>
<feature type="domain" description="Integrase catalytic" evidence="33">
    <location>
        <begin position="596"/>
        <end position="777"/>
    </location>
</feature>
<feature type="compositionally biased region" description="Polar residues" evidence="32">
    <location>
        <begin position="359"/>
        <end position="370"/>
    </location>
</feature>
<dbReference type="PANTHER" id="PTHR42648:SF11">
    <property type="entry name" value="TRANSPOSON TY4-P GAG-POL POLYPROTEIN"/>
    <property type="match status" value="1"/>
</dbReference>
<evidence type="ECO:0000256" key="12">
    <source>
        <dbReference type="ARBA" id="ARBA00022723"/>
    </source>
</evidence>
<dbReference type="VEuPathDB" id="FungiDB:C6_03670C_A"/>
<dbReference type="GO" id="GO:0015074">
    <property type="term" value="P:DNA integration"/>
    <property type="evidence" value="ECO:0007669"/>
    <property type="project" value="UniProtKB-KW"/>
</dbReference>
<dbReference type="Gene3D" id="3.30.420.10">
    <property type="entry name" value="Ribonuclease H-like superfamily/Ribonuclease H"/>
    <property type="match status" value="1"/>
</dbReference>
<dbReference type="InterPro" id="IPR013103">
    <property type="entry name" value="RVT_2"/>
</dbReference>
<feature type="compositionally biased region" description="Polar residues" evidence="32">
    <location>
        <begin position="290"/>
        <end position="299"/>
    </location>
</feature>
<evidence type="ECO:0000259" key="33">
    <source>
        <dbReference type="PROSITE" id="PS50994"/>
    </source>
</evidence>
<reference evidence="34" key="3">
    <citation type="journal article" date="2000" name="Yeast">
        <title>Tca5, a Ty5-like retrotransposon from Candida albicans.</title>
        <authorList>
            <person name="Plant E.P."/>
            <person name="Goodwin T.J."/>
            <person name="Poulter R.T."/>
        </authorList>
    </citation>
    <scope>NUCLEOTIDE SEQUENCE</scope>
    <source>
        <strain evidence="34">SC5314</strain>
    </source>
</reference>